<sequence>MTLFDTLVSAAIRNQDELAALRPVVEKEILHHDILRELSHADLLQDLTFIGGTCLRDCYGSNRLSEDLDFTGGADFSRDQLTRLKETLETRLTKKYEIPITVSEPKAEKQGNVDTWKLRVITQPERPDMPAQKIHMDICAVPSYQVNPRTLQNHYGVNLGTEALIINAQSREEIFADKLVAFAMRPGRLKYRDLWDITWLSQHNIEPAYELIARKLVDHGEELEEFVARAGERMNALKSDGRHQDQFSFEMSRFIPPERLSRTVKQEGFWPYLVNAVTEKVSQALTRVKNGPSHENGSKFQL</sequence>
<dbReference type="EMBL" id="PTIU01000024">
    <property type="protein sequence ID" value="PPK53819.1"/>
    <property type="molecule type" value="Genomic_DNA"/>
</dbReference>
<name>A0A2S6G489_9GAMM</name>
<dbReference type="Proteomes" id="UP000239446">
    <property type="component" value="Unassembled WGS sequence"/>
</dbReference>
<dbReference type="EMBL" id="PTIT01000009">
    <property type="protein sequence ID" value="PPK51796.1"/>
    <property type="molecule type" value="Genomic_DNA"/>
</dbReference>
<organism evidence="2 3">
    <name type="scientific">Marinobacter persicus</name>
    <dbReference type="NCBI Taxonomy" id="930118"/>
    <lineage>
        <taxon>Bacteria</taxon>
        <taxon>Pseudomonadati</taxon>
        <taxon>Pseudomonadota</taxon>
        <taxon>Gammaproteobacteria</taxon>
        <taxon>Pseudomonadales</taxon>
        <taxon>Marinobacteraceae</taxon>
        <taxon>Marinobacter</taxon>
    </lineage>
</organism>
<dbReference type="OrthoDB" id="158131at2"/>
<dbReference type="Proteomes" id="UP000239648">
    <property type="component" value="Unassembled WGS sequence"/>
</dbReference>
<dbReference type="RefSeq" id="WP_104416971.1">
    <property type="nucleotide sequence ID" value="NZ_PTIT01000009.1"/>
</dbReference>
<reference evidence="2 3" key="2">
    <citation type="submission" date="2018-02" db="EMBL/GenBank/DDBJ databases">
        <title>Subsurface microbial communities from deep shales in Ohio and West Virginia, USA.</title>
        <authorList>
            <person name="Wrighton K."/>
        </authorList>
    </citation>
    <scope>NUCLEOTIDE SEQUENCE [LARGE SCALE GENOMIC DNA]</scope>
    <source>
        <strain evidence="2 3">UTICA-S1B9</strain>
    </source>
</reference>
<dbReference type="Gene3D" id="3.10.450.620">
    <property type="entry name" value="JHP933, nucleotidyltransferase-like core domain"/>
    <property type="match status" value="1"/>
</dbReference>
<evidence type="ECO:0000313" key="3">
    <source>
        <dbReference type="Proteomes" id="UP000239446"/>
    </source>
</evidence>
<protein>
    <submittedName>
        <fullName evidence="2">Nucleotidyltransferase AbiEii toxin of type IV toxin-antitoxin system</fullName>
    </submittedName>
</protein>
<reference evidence="1 4" key="1">
    <citation type="submission" date="2018-02" db="EMBL/GenBank/DDBJ databases">
        <title>Deep subsurface shale carbon reservoir microbial communities from Ohio and West Virginia, USA.</title>
        <authorList>
            <person name="Wrighton K."/>
        </authorList>
    </citation>
    <scope>NUCLEOTIDE SEQUENCE [LARGE SCALE GENOMIC DNA]</scope>
    <source>
        <strain evidence="1 4">UTICA-S1B6</strain>
    </source>
</reference>
<dbReference type="AlphaFoldDB" id="A0A2S6G489"/>
<dbReference type="Pfam" id="PF08843">
    <property type="entry name" value="AbiEii"/>
    <property type="match status" value="1"/>
</dbReference>
<evidence type="ECO:0000313" key="2">
    <source>
        <dbReference type="EMBL" id="PPK53819.1"/>
    </source>
</evidence>
<accession>A0A2S6G489</accession>
<keyword evidence="2" id="KW-0808">Transferase</keyword>
<evidence type="ECO:0000313" key="4">
    <source>
        <dbReference type="Proteomes" id="UP000239648"/>
    </source>
</evidence>
<dbReference type="InterPro" id="IPR014942">
    <property type="entry name" value="AbiEii"/>
</dbReference>
<dbReference type="GO" id="GO:0016740">
    <property type="term" value="F:transferase activity"/>
    <property type="evidence" value="ECO:0007669"/>
    <property type="project" value="UniProtKB-KW"/>
</dbReference>
<keyword evidence="4" id="KW-1185">Reference proteome</keyword>
<evidence type="ECO:0000313" key="1">
    <source>
        <dbReference type="EMBL" id="PPK51796.1"/>
    </source>
</evidence>
<proteinExistence type="predicted"/>
<gene>
    <name evidence="2" type="ORF">B0H24_102447</name>
    <name evidence="1" type="ORF">BY455_10947</name>
</gene>
<comment type="caution">
    <text evidence="2">The sequence shown here is derived from an EMBL/GenBank/DDBJ whole genome shotgun (WGS) entry which is preliminary data.</text>
</comment>